<accession>A0AAD8S4F7</accession>
<comment type="caution">
    <text evidence="1">The sequence shown here is derived from an EMBL/GenBank/DDBJ whole genome shotgun (WGS) entry which is preliminary data.</text>
</comment>
<dbReference type="Gene3D" id="3.40.50.150">
    <property type="entry name" value="Vaccinia Virus protein VP39"/>
    <property type="match status" value="1"/>
</dbReference>
<evidence type="ECO:0000313" key="2">
    <source>
        <dbReference type="Proteomes" id="UP001231189"/>
    </source>
</evidence>
<dbReference type="EMBL" id="JAUUTY010000004">
    <property type="protein sequence ID" value="KAK1644205.1"/>
    <property type="molecule type" value="Genomic_DNA"/>
</dbReference>
<reference evidence="1" key="1">
    <citation type="submission" date="2023-07" db="EMBL/GenBank/DDBJ databases">
        <title>A chromosome-level genome assembly of Lolium multiflorum.</title>
        <authorList>
            <person name="Chen Y."/>
            <person name="Copetti D."/>
            <person name="Kolliker R."/>
            <person name="Studer B."/>
        </authorList>
    </citation>
    <scope>NUCLEOTIDE SEQUENCE</scope>
    <source>
        <strain evidence="1">02402/16</strain>
        <tissue evidence="1">Leaf</tissue>
    </source>
</reference>
<dbReference type="Proteomes" id="UP001231189">
    <property type="component" value="Unassembled WGS sequence"/>
</dbReference>
<protein>
    <submittedName>
        <fullName evidence="1">Uncharacterized protein</fullName>
    </submittedName>
</protein>
<dbReference type="AlphaFoldDB" id="A0AAD8S4F7"/>
<dbReference type="InterPro" id="IPR029063">
    <property type="entry name" value="SAM-dependent_MTases_sf"/>
</dbReference>
<name>A0AAD8S4F7_LOLMU</name>
<evidence type="ECO:0000313" key="1">
    <source>
        <dbReference type="EMBL" id="KAK1644205.1"/>
    </source>
</evidence>
<gene>
    <name evidence="1" type="ORF">QYE76_062010</name>
</gene>
<keyword evidence="2" id="KW-1185">Reference proteome</keyword>
<organism evidence="1 2">
    <name type="scientific">Lolium multiflorum</name>
    <name type="common">Italian ryegrass</name>
    <name type="synonym">Lolium perenne subsp. multiflorum</name>
    <dbReference type="NCBI Taxonomy" id="4521"/>
    <lineage>
        <taxon>Eukaryota</taxon>
        <taxon>Viridiplantae</taxon>
        <taxon>Streptophyta</taxon>
        <taxon>Embryophyta</taxon>
        <taxon>Tracheophyta</taxon>
        <taxon>Spermatophyta</taxon>
        <taxon>Magnoliopsida</taxon>
        <taxon>Liliopsida</taxon>
        <taxon>Poales</taxon>
        <taxon>Poaceae</taxon>
        <taxon>BOP clade</taxon>
        <taxon>Pooideae</taxon>
        <taxon>Poodae</taxon>
        <taxon>Poeae</taxon>
        <taxon>Poeae Chloroplast Group 2 (Poeae type)</taxon>
        <taxon>Loliodinae</taxon>
        <taxon>Loliinae</taxon>
        <taxon>Lolium</taxon>
    </lineage>
</organism>
<proteinExistence type="predicted"/>
<sequence>MAAGGRHPRPRRRLRRWPTGVGLVPIRPVQGAHALTEDITTSRCRSAVRRLMDSRDIPAFNVVLHYGSPNIGGPWAQEATG</sequence>